<dbReference type="AlphaFoldDB" id="A0A0F9ARQ1"/>
<evidence type="ECO:0000256" key="4">
    <source>
        <dbReference type="ARBA" id="ARBA00022807"/>
    </source>
</evidence>
<keyword evidence="3" id="KW-0378">Hydrolase</keyword>
<protein>
    <recommendedName>
        <fullName evidence="5">NlpC/P60 domain-containing protein</fullName>
    </recommendedName>
</protein>
<proteinExistence type="inferred from homology"/>
<feature type="non-terminal residue" evidence="6">
    <location>
        <position position="1"/>
    </location>
</feature>
<dbReference type="Gene3D" id="3.90.1720.10">
    <property type="entry name" value="endopeptidase domain like (from Nostoc punctiforme)"/>
    <property type="match status" value="1"/>
</dbReference>
<evidence type="ECO:0000256" key="3">
    <source>
        <dbReference type="ARBA" id="ARBA00022801"/>
    </source>
</evidence>
<evidence type="ECO:0000313" key="6">
    <source>
        <dbReference type="EMBL" id="KKK81144.1"/>
    </source>
</evidence>
<comment type="similarity">
    <text evidence="1">Belongs to the peptidase C40 family.</text>
</comment>
<dbReference type="InterPro" id="IPR038765">
    <property type="entry name" value="Papain-like_cys_pep_sf"/>
</dbReference>
<dbReference type="GO" id="GO:0008234">
    <property type="term" value="F:cysteine-type peptidase activity"/>
    <property type="evidence" value="ECO:0007669"/>
    <property type="project" value="UniProtKB-KW"/>
</dbReference>
<dbReference type="SUPFAM" id="SSF54001">
    <property type="entry name" value="Cysteine proteinases"/>
    <property type="match status" value="1"/>
</dbReference>
<evidence type="ECO:0000256" key="1">
    <source>
        <dbReference type="ARBA" id="ARBA00007074"/>
    </source>
</evidence>
<sequence>GLNTRARDVLAGDVIHMKHAKHLVHVGLMLDTRHFIHVAVGQDSVIERIDNSVWRSRIQGLYRWTKR</sequence>
<keyword evidence="4" id="KW-0788">Thiol protease</keyword>
<dbReference type="Pfam" id="PF00877">
    <property type="entry name" value="NLPC_P60"/>
    <property type="match status" value="1"/>
</dbReference>
<keyword evidence="2" id="KW-0645">Protease</keyword>
<dbReference type="InterPro" id="IPR000064">
    <property type="entry name" value="NLP_P60_dom"/>
</dbReference>
<evidence type="ECO:0000256" key="2">
    <source>
        <dbReference type="ARBA" id="ARBA00022670"/>
    </source>
</evidence>
<dbReference type="EMBL" id="LAZR01053257">
    <property type="protein sequence ID" value="KKK81144.1"/>
    <property type="molecule type" value="Genomic_DNA"/>
</dbReference>
<dbReference type="GO" id="GO:0006508">
    <property type="term" value="P:proteolysis"/>
    <property type="evidence" value="ECO:0007669"/>
    <property type="project" value="UniProtKB-KW"/>
</dbReference>
<evidence type="ECO:0000259" key="5">
    <source>
        <dbReference type="Pfam" id="PF00877"/>
    </source>
</evidence>
<comment type="caution">
    <text evidence="6">The sequence shown here is derived from an EMBL/GenBank/DDBJ whole genome shotgun (WGS) entry which is preliminary data.</text>
</comment>
<reference evidence="6" key="1">
    <citation type="journal article" date="2015" name="Nature">
        <title>Complex archaea that bridge the gap between prokaryotes and eukaryotes.</title>
        <authorList>
            <person name="Spang A."/>
            <person name="Saw J.H."/>
            <person name="Jorgensen S.L."/>
            <person name="Zaremba-Niedzwiedzka K."/>
            <person name="Martijn J."/>
            <person name="Lind A.E."/>
            <person name="van Eijk R."/>
            <person name="Schleper C."/>
            <person name="Guy L."/>
            <person name="Ettema T.J."/>
        </authorList>
    </citation>
    <scope>NUCLEOTIDE SEQUENCE</scope>
</reference>
<organism evidence="6">
    <name type="scientific">marine sediment metagenome</name>
    <dbReference type="NCBI Taxonomy" id="412755"/>
    <lineage>
        <taxon>unclassified sequences</taxon>
        <taxon>metagenomes</taxon>
        <taxon>ecological metagenomes</taxon>
    </lineage>
</organism>
<accession>A0A0F9ARQ1</accession>
<gene>
    <name evidence="6" type="ORF">LCGC14_2816450</name>
</gene>
<feature type="domain" description="NlpC/P60" evidence="5">
    <location>
        <begin position="6"/>
        <end position="60"/>
    </location>
</feature>
<name>A0A0F9ARQ1_9ZZZZ</name>